<comment type="caution">
    <text evidence="1">The sequence shown here is derived from an EMBL/GenBank/DDBJ whole genome shotgun (WGS) entry which is preliminary data.</text>
</comment>
<dbReference type="RefSeq" id="WP_113855066.1">
    <property type="nucleotide sequence ID" value="NZ_CP011940.1"/>
</dbReference>
<evidence type="ECO:0000313" key="2">
    <source>
        <dbReference type="Proteomes" id="UP001605989"/>
    </source>
</evidence>
<reference evidence="1 2" key="1">
    <citation type="submission" date="2024-10" db="EMBL/GenBank/DDBJ databases">
        <authorList>
            <person name="Sang B.-I."/>
            <person name="Prabhaharan D."/>
        </authorList>
    </citation>
    <scope>NUCLEOTIDE SEQUENCE [LARGE SCALE GENOMIC DNA]</scope>
    <source>
        <strain evidence="1 2">MH</strain>
    </source>
</reference>
<dbReference type="Proteomes" id="UP001605989">
    <property type="component" value="Unassembled WGS sequence"/>
</dbReference>
<gene>
    <name evidence="1" type="ORF">ACGTZG_09780</name>
</gene>
<proteinExistence type="predicted"/>
<organism evidence="1 2">
    <name type="scientific">Megasphaera hexanoica</name>
    <dbReference type="NCBI Taxonomy" id="1675036"/>
    <lineage>
        <taxon>Bacteria</taxon>
        <taxon>Bacillati</taxon>
        <taxon>Bacillota</taxon>
        <taxon>Negativicutes</taxon>
        <taxon>Veillonellales</taxon>
        <taxon>Veillonellaceae</taxon>
        <taxon>Megasphaera</taxon>
    </lineage>
</organism>
<protein>
    <submittedName>
        <fullName evidence="1">Uncharacterized protein</fullName>
    </submittedName>
</protein>
<keyword evidence="2" id="KW-1185">Reference proteome</keyword>
<accession>A0ABW7DR33</accession>
<sequence length="226" mass="25030">MAKITDLSSMSDIAWQAVKIQQQMQKLYSLTLPPPAIQQLMKSVEKISQITDPPAIRAIQDSMNVITKLNPACSLPWSNAFNAISQIPLDVRTDLAESLLQQLDPVEISHTDVPDVTEEQEKQIDELFPTLKDKSLSRDAIITLIALLFNLLCTFAGCEMESISHEDNIQSHRDAIQAHKDAVQAHEDAVQAHLDFSQSQSIENNNAALQTQISKNTSLDGANDDD</sequence>
<dbReference type="EMBL" id="JBIEKR010000008">
    <property type="protein sequence ID" value="MFG6273477.1"/>
    <property type="molecule type" value="Genomic_DNA"/>
</dbReference>
<name>A0ABW7DR33_9FIRM</name>
<evidence type="ECO:0000313" key="1">
    <source>
        <dbReference type="EMBL" id="MFG6273477.1"/>
    </source>
</evidence>